<evidence type="ECO:0000256" key="5">
    <source>
        <dbReference type="HAMAP-Rule" id="MF_01309"/>
    </source>
</evidence>
<comment type="subunit">
    <text evidence="5 7">Part of the 30S ribosomal subunit.</text>
</comment>
<dbReference type="InterPro" id="IPR009019">
    <property type="entry name" value="KH_sf_prok-type"/>
</dbReference>
<keyword evidence="3 5" id="KW-0687">Ribonucleoprotein</keyword>
<sequence>MGQKIHPLGLRLGITENHRSHWFGKKLQYAHLLKEDYELRDFIKKYINKNVTLPYTYDYGGIVQIYVEHIMNQVEVQIHAGSPGLLIRDQKIYELRDILQKKLEKQGRSIELHLIEIKQPILNATILAKYIAQELEKRGAFRRIMRKIIQRTRKAGVQGIKIQISGRLNGADIARTEWIREGRVPLQTLRAKIDYAEYHANTTYGILGIKIWVFQGEELFKNPLR</sequence>
<dbReference type="PANTHER" id="PTHR11760">
    <property type="entry name" value="30S/40S RIBOSOMAL PROTEIN S3"/>
    <property type="match status" value="1"/>
</dbReference>
<proteinExistence type="inferred from homology"/>
<evidence type="ECO:0000313" key="9">
    <source>
        <dbReference type="EMBL" id="ANI25415.1"/>
    </source>
</evidence>
<dbReference type="PROSITE" id="PS00548">
    <property type="entry name" value="RIBOSOMAL_S3"/>
    <property type="match status" value="1"/>
</dbReference>
<dbReference type="GO" id="GO:0022627">
    <property type="term" value="C:cytosolic small ribosomal subunit"/>
    <property type="evidence" value="ECO:0007669"/>
    <property type="project" value="TreeGrafter"/>
</dbReference>
<dbReference type="Gene3D" id="3.30.300.20">
    <property type="match status" value="1"/>
</dbReference>
<evidence type="ECO:0000256" key="7">
    <source>
        <dbReference type="RuleBase" id="RU003626"/>
    </source>
</evidence>
<name>A0A191T4U9_9VIRI</name>
<evidence type="ECO:0000256" key="2">
    <source>
        <dbReference type="ARBA" id="ARBA00022980"/>
    </source>
</evidence>
<organism evidence="9">
    <name type="scientific">Entransia fimbriata</name>
    <dbReference type="NCBI Taxonomy" id="130991"/>
    <lineage>
        <taxon>Eukaryota</taxon>
        <taxon>Viridiplantae</taxon>
        <taxon>Streptophyta</taxon>
        <taxon>Klebsormidiophyceae</taxon>
        <taxon>Entransiales</taxon>
        <taxon>Entransiaceae</taxon>
        <taxon>Entransia</taxon>
    </lineage>
</organism>
<dbReference type="RefSeq" id="YP_009256666.1">
    <property type="nucleotide sequence ID" value="NC_030313.1"/>
</dbReference>
<dbReference type="InterPro" id="IPR015946">
    <property type="entry name" value="KH_dom-like_a/b"/>
</dbReference>
<dbReference type="InterPro" id="IPR001351">
    <property type="entry name" value="Ribosomal_uS3_C"/>
</dbReference>
<keyword evidence="7 9" id="KW-0150">Chloroplast</keyword>
<accession>A0A191T4U9</accession>
<dbReference type="GO" id="GO:0006412">
    <property type="term" value="P:translation"/>
    <property type="evidence" value="ECO:0007669"/>
    <property type="project" value="UniProtKB-UniRule"/>
</dbReference>
<keyword evidence="2 5" id="KW-0689">Ribosomal protein</keyword>
<gene>
    <name evidence="5 9" type="primary">rps3</name>
</gene>
<dbReference type="NCBIfam" id="TIGR01009">
    <property type="entry name" value="rpsC_bact"/>
    <property type="match status" value="1"/>
</dbReference>
<dbReference type="SUPFAM" id="SSF54821">
    <property type="entry name" value="Ribosomal protein S3 C-terminal domain"/>
    <property type="match status" value="1"/>
</dbReference>
<dbReference type="InterPro" id="IPR005704">
    <property type="entry name" value="Ribosomal_uS3_bac-typ"/>
</dbReference>
<dbReference type="InterPro" id="IPR036419">
    <property type="entry name" value="Ribosomal_S3_C_sf"/>
</dbReference>
<comment type="subcellular location">
    <subcellularLocation>
        <location evidence="5 7">Plastid</location>
        <location evidence="5 7">Chloroplast</location>
    </subcellularLocation>
</comment>
<dbReference type="GeneID" id="27986498"/>
<dbReference type="HAMAP" id="MF_01309_B">
    <property type="entry name" value="Ribosomal_uS3_B"/>
    <property type="match status" value="1"/>
</dbReference>
<dbReference type="GO" id="GO:0009507">
    <property type="term" value="C:chloroplast"/>
    <property type="evidence" value="ECO:0007669"/>
    <property type="project" value="UniProtKB-SubCell"/>
</dbReference>
<protein>
    <recommendedName>
        <fullName evidence="4 5">Small ribosomal subunit protein uS3c</fullName>
    </recommendedName>
</protein>
<dbReference type="GO" id="GO:0003723">
    <property type="term" value="F:RNA binding"/>
    <property type="evidence" value="ECO:0007669"/>
    <property type="project" value="InterPro"/>
</dbReference>
<dbReference type="AlphaFoldDB" id="A0A191T4U9"/>
<evidence type="ECO:0000256" key="4">
    <source>
        <dbReference type="ARBA" id="ARBA00035154"/>
    </source>
</evidence>
<dbReference type="CDD" id="cd02412">
    <property type="entry name" value="KH-II_30S_S3"/>
    <property type="match status" value="1"/>
</dbReference>
<dbReference type="PANTHER" id="PTHR11760:SF19">
    <property type="entry name" value="SMALL RIBOSOMAL SUBUNIT PROTEIN US3C"/>
    <property type="match status" value="1"/>
</dbReference>
<reference evidence="9" key="1">
    <citation type="journal article" date="2016" name="Front. Plant Sci.">
        <title>Comparative Chloroplast Genome Analyses of Streptophyte Green Algae Uncover Major Structural Alterations in the Klebsormidiophyceae, Coleochaetophyceae and Zygnematophyceae.</title>
        <authorList>
            <person name="Lemieux C."/>
            <person name="Otis C."/>
            <person name="Turmel M."/>
        </authorList>
    </citation>
    <scope>NUCLEOTIDE SEQUENCE</scope>
</reference>
<dbReference type="InterPro" id="IPR018280">
    <property type="entry name" value="Ribosomal_uS3_CS"/>
</dbReference>
<comment type="similarity">
    <text evidence="1 5 6">Belongs to the universal ribosomal protein uS3 family.</text>
</comment>
<dbReference type="InterPro" id="IPR057258">
    <property type="entry name" value="Ribosomal_uS3"/>
</dbReference>
<evidence type="ECO:0000256" key="3">
    <source>
        <dbReference type="ARBA" id="ARBA00023274"/>
    </source>
</evidence>
<evidence type="ECO:0000256" key="1">
    <source>
        <dbReference type="ARBA" id="ARBA00010761"/>
    </source>
</evidence>
<keyword evidence="7 9" id="KW-0934">Plastid</keyword>
<dbReference type="GO" id="GO:0003735">
    <property type="term" value="F:structural constituent of ribosome"/>
    <property type="evidence" value="ECO:0007669"/>
    <property type="project" value="InterPro"/>
</dbReference>
<dbReference type="Pfam" id="PF00189">
    <property type="entry name" value="Ribosomal_S3_C"/>
    <property type="match status" value="1"/>
</dbReference>
<dbReference type="SUPFAM" id="SSF54814">
    <property type="entry name" value="Prokaryotic type KH domain (KH-domain type II)"/>
    <property type="match status" value="1"/>
</dbReference>
<evidence type="ECO:0000256" key="6">
    <source>
        <dbReference type="RuleBase" id="RU003624"/>
    </source>
</evidence>
<dbReference type="EMBL" id="KU646490">
    <property type="protein sequence ID" value="ANI25415.1"/>
    <property type="molecule type" value="Genomic_DNA"/>
</dbReference>
<feature type="domain" description="Small ribosomal subunit protein uS3 C-terminal" evidence="8">
    <location>
        <begin position="131"/>
        <end position="213"/>
    </location>
</feature>
<geneLocation type="chloroplast" evidence="9"/>
<evidence type="ECO:0000259" key="8">
    <source>
        <dbReference type="Pfam" id="PF00189"/>
    </source>
</evidence>
<dbReference type="Gene3D" id="3.30.1140.32">
    <property type="entry name" value="Ribosomal protein S3, C-terminal domain"/>
    <property type="match status" value="1"/>
</dbReference>